<dbReference type="Gene3D" id="3.30.70.100">
    <property type="match status" value="1"/>
</dbReference>
<dbReference type="Pfam" id="PF03992">
    <property type="entry name" value="ABM"/>
    <property type="match status" value="1"/>
</dbReference>
<name>A0A2A4MSU6_9GAMM</name>
<dbReference type="EMBL" id="NVQR01000029">
    <property type="protein sequence ID" value="PCH62993.1"/>
    <property type="molecule type" value="Genomic_DNA"/>
</dbReference>
<dbReference type="AlphaFoldDB" id="A0A2A4MSU6"/>
<sequence>MDEIANTPQTPYYAVIFTSSASQDRQGYAQMAEKMLKLASQQTGFLGFESADDKLSISVSYWDSLDAIAQWKSHAEHLQAQQLGKSKWYKAFKTRVCRVERD</sequence>
<dbReference type="SUPFAM" id="SSF54909">
    <property type="entry name" value="Dimeric alpha+beta barrel"/>
    <property type="match status" value="1"/>
</dbReference>
<protein>
    <submittedName>
        <fullName evidence="2">Antibiotic biosynthesis monooxygenase</fullName>
    </submittedName>
</protein>
<dbReference type="PANTHER" id="PTHR37811:SF2">
    <property type="entry name" value="ABM DOMAIN-CONTAINING PROTEIN"/>
    <property type="match status" value="1"/>
</dbReference>
<accession>A0A2A4MSU6</accession>
<gene>
    <name evidence="2" type="ORF">COC19_01980</name>
</gene>
<keyword evidence="2" id="KW-0503">Monooxygenase</keyword>
<dbReference type="InterPro" id="IPR007138">
    <property type="entry name" value="ABM_dom"/>
</dbReference>
<reference evidence="3" key="1">
    <citation type="submission" date="2017-08" db="EMBL/GenBank/DDBJ databases">
        <title>A dynamic microbial community with high functional redundancy inhabits the cold, oxic subseafloor aquifer.</title>
        <authorList>
            <person name="Tully B.J."/>
            <person name="Wheat C.G."/>
            <person name="Glazer B.T."/>
            <person name="Huber J.A."/>
        </authorList>
    </citation>
    <scope>NUCLEOTIDE SEQUENCE [LARGE SCALE GENOMIC DNA]</scope>
</reference>
<feature type="domain" description="ABM" evidence="1">
    <location>
        <begin position="14"/>
        <end position="82"/>
    </location>
</feature>
<dbReference type="PANTHER" id="PTHR37811">
    <property type="entry name" value="BLL5343 PROTEIN"/>
    <property type="match status" value="1"/>
</dbReference>
<dbReference type="InterPro" id="IPR052936">
    <property type="entry name" value="Jasmonate_Hydroxylase-like"/>
</dbReference>
<evidence type="ECO:0000313" key="2">
    <source>
        <dbReference type="EMBL" id="PCH62993.1"/>
    </source>
</evidence>
<evidence type="ECO:0000259" key="1">
    <source>
        <dbReference type="Pfam" id="PF03992"/>
    </source>
</evidence>
<dbReference type="GO" id="GO:0004497">
    <property type="term" value="F:monooxygenase activity"/>
    <property type="evidence" value="ECO:0007669"/>
    <property type="project" value="UniProtKB-KW"/>
</dbReference>
<dbReference type="InterPro" id="IPR011008">
    <property type="entry name" value="Dimeric_a/b-barrel"/>
</dbReference>
<comment type="caution">
    <text evidence="2">The sequence shown here is derived from an EMBL/GenBank/DDBJ whole genome shotgun (WGS) entry which is preliminary data.</text>
</comment>
<keyword evidence="2" id="KW-0560">Oxidoreductase</keyword>
<evidence type="ECO:0000313" key="3">
    <source>
        <dbReference type="Proteomes" id="UP000218172"/>
    </source>
</evidence>
<dbReference type="Proteomes" id="UP000218172">
    <property type="component" value="Unassembled WGS sequence"/>
</dbReference>
<proteinExistence type="predicted"/>
<organism evidence="2 3">
    <name type="scientific">SAR86 cluster bacterium</name>
    <dbReference type="NCBI Taxonomy" id="2030880"/>
    <lineage>
        <taxon>Bacteria</taxon>
        <taxon>Pseudomonadati</taxon>
        <taxon>Pseudomonadota</taxon>
        <taxon>Gammaproteobacteria</taxon>
        <taxon>SAR86 cluster</taxon>
    </lineage>
</organism>